<dbReference type="Gene3D" id="3.30.43.10">
    <property type="entry name" value="Uridine Diphospho-n-acetylenolpyruvylglucosamine Reductase, domain 2"/>
    <property type="match status" value="1"/>
</dbReference>
<dbReference type="InterPro" id="IPR036318">
    <property type="entry name" value="FAD-bd_PCMH-like_sf"/>
</dbReference>
<protein>
    <submittedName>
        <fullName evidence="7">FAD/FMN-containing dehydrogenase</fullName>
    </submittedName>
</protein>
<keyword evidence="3" id="KW-0285">Flavoprotein</keyword>
<evidence type="ECO:0000256" key="3">
    <source>
        <dbReference type="ARBA" id="ARBA00022630"/>
    </source>
</evidence>
<dbReference type="PROSITE" id="PS51387">
    <property type="entry name" value="FAD_PCMH"/>
    <property type="match status" value="1"/>
</dbReference>
<evidence type="ECO:0000256" key="5">
    <source>
        <dbReference type="ARBA" id="ARBA00023002"/>
    </source>
</evidence>
<keyword evidence="4" id="KW-0274">FAD</keyword>
<dbReference type="Gene3D" id="3.40.462.20">
    <property type="match status" value="1"/>
</dbReference>
<name>A0A841ARD7_9MICO</name>
<evidence type="ECO:0000256" key="1">
    <source>
        <dbReference type="ARBA" id="ARBA00001974"/>
    </source>
</evidence>
<proteinExistence type="inferred from homology"/>
<accession>A0A841ARD7</accession>
<organism evidence="7 8">
    <name type="scientific">Conyzicola lurida</name>
    <dbReference type="NCBI Taxonomy" id="1172621"/>
    <lineage>
        <taxon>Bacteria</taxon>
        <taxon>Bacillati</taxon>
        <taxon>Actinomycetota</taxon>
        <taxon>Actinomycetes</taxon>
        <taxon>Micrococcales</taxon>
        <taxon>Microbacteriaceae</taxon>
        <taxon>Conyzicola</taxon>
    </lineage>
</organism>
<keyword evidence="5" id="KW-0560">Oxidoreductase</keyword>
<dbReference type="GO" id="GO:0071949">
    <property type="term" value="F:FAD binding"/>
    <property type="evidence" value="ECO:0007669"/>
    <property type="project" value="InterPro"/>
</dbReference>
<reference evidence="7 8" key="1">
    <citation type="submission" date="2020-08" db="EMBL/GenBank/DDBJ databases">
        <title>Sequencing the genomes of 1000 actinobacteria strains.</title>
        <authorList>
            <person name="Klenk H.-P."/>
        </authorList>
    </citation>
    <scope>NUCLEOTIDE SEQUENCE [LARGE SCALE GENOMIC DNA]</scope>
    <source>
        <strain evidence="7 8">DSM 105784</strain>
    </source>
</reference>
<comment type="cofactor">
    <cofactor evidence="1">
        <name>FAD</name>
        <dbReference type="ChEBI" id="CHEBI:57692"/>
    </cofactor>
</comment>
<dbReference type="AlphaFoldDB" id="A0A841ARD7"/>
<dbReference type="Gene3D" id="3.30.465.10">
    <property type="match status" value="1"/>
</dbReference>
<comment type="similarity">
    <text evidence="2">Belongs to the oxygen-dependent FAD-linked oxidoreductase family.</text>
</comment>
<sequence>MIDTTALRSRVSGPVLVEGDDAFADEVAGSNLVIVNTPDAAVGAVSVADVVEAVRFGRELGVPVRVQATGHGASAAITDGVLVTTSRLDTVRIDPATRIATIGAGVRWAAVVAAAAEFGLAPVAGSSAQVGVVGYLSGGGLGPFVRSHGYSSDYVTGFTVVTGLGEAVEASADENPDLFWALRGGKRGLGIVVEVRVRLVELPSLYAGSLLFESQHIDQVVRGWIEYTRSAPSEVSTSLVALRFPPIDAVPEPMRGKNLASLRFSYPGGAAEGERLAEPLRALAPVFQDALGPLPIDRVATIHNDPEGKSPSWSNGTLLTALDDDFAGAFLSIAGPAARVPFVAAELRHLGAAAATDVPEGSAVGGRSGAYTLTLIGAPEPSLFATVIPEAAARVFDTLRPWINAESNVNFSSHGGAGTPNWSAETSARLDAVRRAYDPDGVFAG</sequence>
<keyword evidence="8" id="KW-1185">Reference proteome</keyword>
<dbReference type="Proteomes" id="UP000536685">
    <property type="component" value="Unassembled WGS sequence"/>
</dbReference>
<dbReference type="PANTHER" id="PTHR42973:SF39">
    <property type="entry name" value="FAD-BINDING PCMH-TYPE DOMAIN-CONTAINING PROTEIN"/>
    <property type="match status" value="1"/>
</dbReference>
<comment type="caution">
    <text evidence="7">The sequence shown here is derived from an EMBL/GenBank/DDBJ whole genome shotgun (WGS) entry which is preliminary data.</text>
</comment>
<evidence type="ECO:0000313" key="8">
    <source>
        <dbReference type="Proteomes" id="UP000536685"/>
    </source>
</evidence>
<dbReference type="InterPro" id="IPR006094">
    <property type="entry name" value="Oxid_FAD_bind_N"/>
</dbReference>
<feature type="domain" description="FAD-binding PCMH-type" evidence="6">
    <location>
        <begin position="34"/>
        <end position="202"/>
    </location>
</feature>
<evidence type="ECO:0000259" key="6">
    <source>
        <dbReference type="PROSITE" id="PS51387"/>
    </source>
</evidence>
<dbReference type="RefSeq" id="WP_184239395.1">
    <property type="nucleotide sequence ID" value="NZ_JACHMJ010000001.1"/>
</dbReference>
<evidence type="ECO:0000313" key="7">
    <source>
        <dbReference type="EMBL" id="MBB5844844.1"/>
    </source>
</evidence>
<dbReference type="EMBL" id="JACHMJ010000001">
    <property type="protein sequence ID" value="MBB5844844.1"/>
    <property type="molecule type" value="Genomic_DNA"/>
</dbReference>
<evidence type="ECO:0000256" key="4">
    <source>
        <dbReference type="ARBA" id="ARBA00022827"/>
    </source>
</evidence>
<dbReference type="InterPro" id="IPR016169">
    <property type="entry name" value="FAD-bd_PCMH_sub2"/>
</dbReference>
<dbReference type="GO" id="GO:0016491">
    <property type="term" value="F:oxidoreductase activity"/>
    <property type="evidence" value="ECO:0007669"/>
    <property type="project" value="UniProtKB-KW"/>
</dbReference>
<dbReference type="InterPro" id="IPR050416">
    <property type="entry name" value="FAD-linked_Oxidoreductase"/>
</dbReference>
<dbReference type="InterPro" id="IPR016167">
    <property type="entry name" value="FAD-bd_PCMH_sub1"/>
</dbReference>
<dbReference type="PROSITE" id="PS00862">
    <property type="entry name" value="OX2_COVAL_FAD"/>
    <property type="match status" value="1"/>
</dbReference>
<dbReference type="InterPro" id="IPR016166">
    <property type="entry name" value="FAD-bd_PCMH"/>
</dbReference>
<dbReference type="InterPro" id="IPR006093">
    <property type="entry name" value="Oxy_OxRdtase_FAD_BS"/>
</dbReference>
<gene>
    <name evidence="7" type="ORF">HD599_003167</name>
</gene>
<dbReference type="SUPFAM" id="SSF56176">
    <property type="entry name" value="FAD-binding/transporter-associated domain-like"/>
    <property type="match status" value="1"/>
</dbReference>
<dbReference type="PANTHER" id="PTHR42973">
    <property type="entry name" value="BINDING OXIDOREDUCTASE, PUTATIVE (AFU_ORTHOLOGUE AFUA_1G17690)-RELATED"/>
    <property type="match status" value="1"/>
</dbReference>
<dbReference type="Pfam" id="PF01565">
    <property type="entry name" value="FAD_binding_4"/>
    <property type="match status" value="1"/>
</dbReference>
<evidence type="ECO:0000256" key="2">
    <source>
        <dbReference type="ARBA" id="ARBA00005466"/>
    </source>
</evidence>